<keyword evidence="7" id="KW-0687">Ribonucleoprotein</keyword>
<dbReference type="Gene3D" id="3.40.50.200">
    <property type="entry name" value="Peptidase S8/S53 domain"/>
    <property type="match status" value="1"/>
</dbReference>
<gene>
    <name evidence="13" type="ORF">FNW02_17220</name>
</gene>
<dbReference type="InterPro" id="IPR036852">
    <property type="entry name" value="Peptidase_S8/S53_dom_sf"/>
</dbReference>
<dbReference type="Proteomes" id="UP001165986">
    <property type="component" value="Unassembled WGS sequence"/>
</dbReference>
<comment type="similarity">
    <text evidence="1">Belongs to the universal ribosomal protein uS3 family.</text>
</comment>
<dbReference type="GO" id="GO:0005840">
    <property type="term" value="C:ribosome"/>
    <property type="evidence" value="ECO:0007669"/>
    <property type="project" value="UniProtKB-KW"/>
</dbReference>
<name>A0AA40SYV6_9NOST</name>
<evidence type="ECO:0000256" key="6">
    <source>
        <dbReference type="ARBA" id="ARBA00022980"/>
    </source>
</evidence>
<dbReference type="PROSITE" id="PS51892">
    <property type="entry name" value="SUBTILASE"/>
    <property type="match status" value="1"/>
</dbReference>
<dbReference type="PRINTS" id="PR00723">
    <property type="entry name" value="SUBTILISIN"/>
</dbReference>
<dbReference type="InterPro" id="IPR036419">
    <property type="entry name" value="Ribosomal_S3_C_sf"/>
</dbReference>
<evidence type="ECO:0000256" key="8">
    <source>
        <dbReference type="PIRSR" id="PIRSR615500-1"/>
    </source>
</evidence>
<evidence type="ECO:0000256" key="11">
    <source>
        <dbReference type="SAM" id="MobiDB-lite"/>
    </source>
</evidence>
<dbReference type="SUPFAM" id="SSF52743">
    <property type="entry name" value="Subtilisin-like"/>
    <property type="match status" value="1"/>
</dbReference>
<evidence type="ECO:0000256" key="7">
    <source>
        <dbReference type="ARBA" id="ARBA00023274"/>
    </source>
</evidence>
<evidence type="ECO:0000256" key="1">
    <source>
        <dbReference type="ARBA" id="ARBA00010761"/>
    </source>
</evidence>
<accession>A0AA40SYV6</accession>
<dbReference type="InterPro" id="IPR000209">
    <property type="entry name" value="Peptidase_S8/S53_dom"/>
</dbReference>
<dbReference type="EMBL" id="VJXY01000017">
    <property type="protein sequence ID" value="MBD6617518.1"/>
    <property type="molecule type" value="Genomic_DNA"/>
</dbReference>
<evidence type="ECO:0000256" key="4">
    <source>
        <dbReference type="ARBA" id="ARBA00022801"/>
    </source>
</evidence>
<keyword evidence="6" id="KW-0689">Ribosomal protein</keyword>
<dbReference type="PROSITE" id="PS00136">
    <property type="entry name" value="SUBTILASE_ASP"/>
    <property type="match status" value="1"/>
</dbReference>
<dbReference type="InterPro" id="IPR050131">
    <property type="entry name" value="Peptidase_S8_subtilisin-like"/>
</dbReference>
<comment type="similarity">
    <text evidence="2 9 10">Belongs to the peptidase S8 family.</text>
</comment>
<dbReference type="SUPFAM" id="SSF54821">
    <property type="entry name" value="Ribosomal protein S3 C-terminal domain"/>
    <property type="match status" value="1"/>
</dbReference>
<dbReference type="Pfam" id="PF00082">
    <property type="entry name" value="Peptidase_S8"/>
    <property type="match status" value="2"/>
</dbReference>
<evidence type="ECO:0000256" key="10">
    <source>
        <dbReference type="RuleBase" id="RU003355"/>
    </source>
</evidence>
<evidence type="ECO:0000256" key="9">
    <source>
        <dbReference type="PROSITE-ProRule" id="PRU01240"/>
    </source>
</evidence>
<keyword evidence="4 9" id="KW-0378">Hydrolase</keyword>
<dbReference type="PROSITE" id="PS00138">
    <property type="entry name" value="SUBTILASE_SER"/>
    <property type="match status" value="1"/>
</dbReference>
<feature type="active site" description="Charge relay system" evidence="8 9">
    <location>
        <position position="316"/>
    </location>
</feature>
<feature type="compositionally biased region" description="Basic and acidic residues" evidence="11">
    <location>
        <begin position="40"/>
        <end position="67"/>
    </location>
</feature>
<dbReference type="GO" id="GO:0004252">
    <property type="term" value="F:serine-type endopeptidase activity"/>
    <property type="evidence" value="ECO:0007669"/>
    <property type="project" value="UniProtKB-UniRule"/>
</dbReference>
<comment type="caution">
    <text evidence="13">The sequence shown here is derived from an EMBL/GenBank/DDBJ whole genome shotgun (WGS) entry which is preliminary data.</text>
</comment>
<dbReference type="Gene3D" id="3.30.1140.32">
    <property type="entry name" value="Ribosomal protein S3, C-terminal domain"/>
    <property type="match status" value="1"/>
</dbReference>
<dbReference type="GO" id="GO:0006508">
    <property type="term" value="P:proteolysis"/>
    <property type="evidence" value="ECO:0007669"/>
    <property type="project" value="UniProtKB-KW"/>
</dbReference>
<sequence>PLHTLRADIDYSYCTAKTVYGILGIKVWVFKGEIIPGQEETPHPLSTREPRRRQEQRRRQQFEDRRQKFGTHPDTGETVTSKPKTKKERDILFPNPYQPPVKQDFMDKIDAYIIYTFQLISKGIKPEIEIVTESQTNIIRIPMLIYVNSIDWDSRDTPDFQSTFRMGQIVGCFGSWDTVEALQADPSVISVEASKPGLDWESNSQNFSLDSNTDSSTYSTISSIKADTIHQIPEKGDKALIAIIDSGIDLLHKAFLGSTENSTRILAIWDQTDDTGPSPNIPAMFRKGTEYKQGQINQYIRDNIVPDQLGRDPNGHGTHVASIAAGKPVGEFCGGVAPEAKIIVVKIDPKDAIGEPMAHGAALQYIKYVAAQEKLPVVVNISQGINAAAHDGKSIFECLYESFLHNEGISIPQPGHLVVKSAGNERNTKLHTRINVLPRQRHFFRWQSTPIRRNEDLIQFWFDSSMNLEFCLKTPSGDFNESICSDNLTEIPEPIKLPEGNTCHISYKRLHRTNGKSLLQIIINKGEGQYIQRGWWQLEVWNISKNAKNNVIHAWIEIGVRGTVLFEEAEQEITLTIPGTAENVITVSSVDIDNKNSFFNPSQDSSYGPTLDNREKPDIAAPGVNILGAMSGTNNEFVKKSGTSYAAPHVTGAIALLLSAIAKQHSVNTNLEMPNVMQIQSLLIKTTQYSSGNWDKCVGYGVLDVQKFFQEGINEML</sequence>
<dbReference type="GO" id="GO:1990904">
    <property type="term" value="C:ribonucleoprotein complex"/>
    <property type="evidence" value="ECO:0007669"/>
    <property type="project" value="UniProtKB-KW"/>
</dbReference>
<keyword evidence="3 9" id="KW-0645">Protease</keyword>
<dbReference type="PROSITE" id="PS00137">
    <property type="entry name" value="SUBTILASE_HIS"/>
    <property type="match status" value="1"/>
</dbReference>
<keyword evidence="14" id="KW-1185">Reference proteome</keyword>
<evidence type="ECO:0000256" key="2">
    <source>
        <dbReference type="ARBA" id="ARBA00011073"/>
    </source>
</evidence>
<dbReference type="InterPro" id="IPR023828">
    <property type="entry name" value="Peptidase_S8_Ser-AS"/>
</dbReference>
<proteinExistence type="inferred from homology"/>
<protein>
    <submittedName>
        <fullName evidence="13">S8 family serine peptidase</fullName>
    </submittedName>
</protein>
<feature type="region of interest" description="Disordered" evidence="11">
    <location>
        <begin position="39"/>
        <end position="93"/>
    </location>
</feature>
<feature type="domain" description="Peptidase S8/S53" evidence="12">
    <location>
        <begin position="573"/>
        <end position="701"/>
    </location>
</feature>
<evidence type="ECO:0000256" key="5">
    <source>
        <dbReference type="ARBA" id="ARBA00022825"/>
    </source>
</evidence>
<dbReference type="PANTHER" id="PTHR43806:SF11">
    <property type="entry name" value="CEREVISIN-RELATED"/>
    <property type="match status" value="1"/>
</dbReference>
<reference evidence="13" key="1">
    <citation type="submission" date="2019-07" db="EMBL/GenBank/DDBJ databases">
        <title>Toxilogical consequences of a new and cryptic species of cyanobacteria (Komarekiella delphini-convector) recovered from the epidermis of a bottlenose dolphin and 1500 ft. in the air.</title>
        <authorList>
            <person name="Brown A.O."/>
            <person name="Dvorak P."/>
            <person name="Villanueva C.D."/>
            <person name="Foss A.J."/>
            <person name="Garvey A.D."/>
            <person name="Gibson Q.A."/>
            <person name="Johansen J.R."/>
            <person name="Casamatta D.A."/>
        </authorList>
    </citation>
    <scope>NUCLEOTIDE SEQUENCE</scope>
    <source>
        <strain evidence="13">SJRDD-AB1</strain>
    </source>
</reference>
<feature type="active site" description="Charge relay system" evidence="8 9">
    <location>
        <position position="644"/>
    </location>
</feature>
<evidence type="ECO:0000313" key="13">
    <source>
        <dbReference type="EMBL" id="MBD6617518.1"/>
    </source>
</evidence>
<dbReference type="InterPro" id="IPR015500">
    <property type="entry name" value="Peptidase_S8_subtilisin-rel"/>
</dbReference>
<evidence type="ECO:0000313" key="14">
    <source>
        <dbReference type="Proteomes" id="UP001165986"/>
    </source>
</evidence>
<dbReference type="AlphaFoldDB" id="A0AA40SYV6"/>
<dbReference type="PANTHER" id="PTHR43806">
    <property type="entry name" value="PEPTIDASE S8"/>
    <property type="match status" value="1"/>
</dbReference>
<feature type="domain" description="Peptidase S8/S53" evidence="12">
    <location>
        <begin position="236"/>
        <end position="426"/>
    </location>
</feature>
<feature type="non-terminal residue" evidence="13">
    <location>
        <position position="1"/>
    </location>
</feature>
<organism evidence="13 14">
    <name type="scientific">Komarekiella delphini-convector SJRDD-AB1</name>
    <dbReference type="NCBI Taxonomy" id="2593771"/>
    <lineage>
        <taxon>Bacteria</taxon>
        <taxon>Bacillati</taxon>
        <taxon>Cyanobacteriota</taxon>
        <taxon>Cyanophyceae</taxon>
        <taxon>Nostocales</taxon>
        <taxon>Nostocaceae</taxon>
        <taxon>Komarekiella</taxon>
        <taxon>Komarekiella delphini-convector</taxon>
    </lineage>
</organism>
<evidence type="ECO:0000256" key="3">
    <source>
        <dbReference type="ARBA" id="ARBA00022670"/>
    </source>
</evidence>
<dbReference type="InterPro" id="IPR022398">
    <property type="entry name" value="Peptidase_S8_His-AS"/>
</dbReference>
<keyword evidence="5 9" id="KW-0720">Serine protease</keyword>
<dbReference type="Gene3D" id="2.60.120.1290">
    <property type="match status" value="1"/>
</dbReference>
<evidence type="ECO:0000259" key="12">
    <source>
        <dbReference type="Pfam" id="PF00082"/>
    </source>
</evidence>
<feature type="active site" description="Charge relay system" evidence="8 9">
    <location>
        <position position="245"/>
    </location>
</feature>
<dbReference type="InterPro" id="IPR023827">
    <property type="entry name" value="Peptidase_S8_Asp-AS"/>
</dbReference>